<comment type="caution">
    <text evidence="1">The sequence shown here is derived from an EMBL/GenBank/DDBJ whole genome shotgun (WGS) entry which is preliminary data.</text>
</comment>
<proteinExistence type="predicted"/>
<dbReference type="AlphaFoldDB" id="A0A8T2XBC5"/>
<organism evidence="1 2">
    <name type="scientific">Populus deltoides</name>
    <name type="common">Eastern poplar</name>
    <name type="synonym">Eastern cottonwood</name>
    <dbReference type="NCBI Taxonomy" id="3696"/>
    <lineage>
        <taxon>Eukaryota</taxon>
        <taxon>Viridiplantae</taxon>
        <taxon>Streptophyta</taxon>
        <taxon>Embryophyta</taxon>
        <taxon>Tracheophyta</taxon>
        <taxon>Spermatophyta</taxon>
        <taxon>Magnoliopsida</taxon>
        <taxon>eudicotyledons</taxon>
        <taxon>Gunneridae</taxon>
        <taxon>Pentapetalae</taxon>
        <taxon>rosids</taxon>
        <taxon>fabids</taxon>
        <taxon>Malpighiales</taxon>
        <taxon>Salicaceae</taxon>
        <taxon>Saliceae</taxon>
        <taxon>Populus</taxon>
    </lineage>
</organism>
<evidence type="ECO:0000313" key="1">
    <source>
        <dbReference type="EMBL" id="KAH8489944.1"/>
    </source>
</evidence>
<protein>
    <submittedName>
        <fullName evidence="1">Uncharacterized protein</fullName>
    </submittedName>
</protein>
<feature type="non-terminal residue" evidence="1">
    <location>
        <position position="76"/>
    </location>
</feature>
<dbReference type="EMBL" id="JACEGQ020000014">
    <property type="protein sequence ID" value="KAH8489944.1"/>
    <property type="molecule type" value="Genomic_DNA"/>
</dbReference>
<sequence>MALDLWAPLCRGCRWKADRPASVGDAAADGKDQLVCGCCFSVAVGSRPREKKALLTWPFAVEKTEEEDAAEERGLR</sequence>
<evidence type="ECO:0000313" key="2">
    <source>
        <dbReference type="Proteomes" id="UP000807159"/>
    </source>
</evidence>
<reference evidence="1" key="1">
    <citation type="journal article" date="2021" name="J. Hered.">
        <title>Genome Assembly of Salicaceae Populus deltoides (Eastern Cottonwood) I-69 Based on Nanopore Sequencing and Hi-C Technologies.</title>
        <authorList>
            <person name="Bai S."/>
            <person name="Wu H."/>
            <person name="Zhang J."/>
            <person name="Pan Z."/>
            <person name="Zhao W."/>
            <person name="Li Z."/>
            <person name="Tong C."/>
        </authorList>
    </citation>
    <scope>NUCLEOTIDE SEQUENCE</scope>
    <source>
        <tissue evidence="1">Leaf</tissue>
    </source>
</reference>
<keyword evidence="2" id="KW-1185">Reference proteome</keyword>
<dbReference type="Proteomes" id="UP000807159">
    <property type="component" value="Chromosome 14"/>
</dbReference>
<accession>A0A8T2XBC5</accession>
<gene>
    <name evidence="1" type="ORF">H0E87_025236</name>
</gene>
<name>A0A8T2XBC5_POPDE</name>